<dbReference type="SMART" id="SM00382">
    <property type="entry name" value="AAA"/>
    <property type="match status" value="1"/>
</dbReference>
<keyword evidence="6 7" id="KW-0472">Membrane</keyword>
<evidence type="ECO:0000256" key="1">
    <source>
        <dbReference type="ARBA" id="ARBA00004651"/>
    </source>
</evidence>
<dbReference type="Gene3D" id="1.20.1560.10">
    <property type="entry name" value="ABC transporter type 1, transmembrane domain"/>
    <property type="match status" value="1"/>
</dbReference>
<evidence type="ECO:0000256" key="7">
    <source>
        <dbReference type="SAM" id="Phobius"/>
    </source>
</evidence>
<dbReference type="GO" id="GO:0034775">
    <property type="term" value="P:glutathione transmembrane transport"/>
    <property type="evidence" value="ECO:0007669"/>
    <property type="project" value="InterPro"/>
</dbReference>
<dbReference type="InterPro" id="IPR039421">
    <property type="entry name" value="Type_1_exporter"/>
</dbReference>
<dbReference type="InterPro" id="IPR011527">
    <property type="entry name" value="ABC1_TM_dom"/>
</dbReference>
<dbReference type="InterPro" id="IPR003439">
    <property type="entry name" value="ABC_transporter-like_ATP-bd"/>
</dbReference>
<dbReference type="GO" id="GO:0005524">
    <property type="term" value="F:ATP binding"/>
    <property type="evidence" value="ECO:0007669"/>
    <property type="project" value="UniProtKB-KW"/>
</dbReference>
<evidence type="ECO:0000313" key="10">
    <source>
        <dbReference type="EMBL" id="MBB3174191.1"/>
    </source>
</evidence>
<keyword evidence="3" id="KW-0547">Nucleotide-binding</keyword>
<evidence type="ECO:0000256" key="2">
    <source>
        <dbReference type="ARBA" id="ARBA00022692"/>
    </source>
</evidence>
<dbReference type="EMBL" id="JACHXV010000006">
    <property type="protein sequence ID" value="MBB3174191.1"/>
    <property type="molecule type" value="Genomic_DNA"/>
</dbReference>
<proteinExistence type="predicted"/>
<feature type="transmembrane region" description="Helical" evidence="7">
    <location>
        <begin position="179"/>
        <end position="201"/>
    </location>
</feature>
<evidence type="ECO:0000259" key="9">
    <source>
        <dbReference type="PROSITE" id="PS50929"/>
    </source>
</evidence>
<dbReference type="PANTHER" id="PTHR24221">
    <property type="entry name" value="ATP-BINDING CASSETTE SUB-FAMILY B"/>
    <property type="match status" value="1"/>
</dbReference>
<dbReference type="GO" id="GO:0005886">
    <property type="term" value="C:plasma membrane"/>
    <property type="evidence" value="ECO:0007669"/>
    <property type="project" value="UniProtKB-SubCell"/>
</dbReference>
<accession>A0A839V3Y7</accession>
<dbReference type="GO" id="GO:0016887">
    <property type="term" value="F:ATP hydrolysis activity"/>
    <property type="evidence" value="ECO:0007669"/>
    <property type="project" value="InterPro"/>
</dbReference>
<keyword evidence="11" id="KW-1185">Reference proteome</keyword>
<comment type="caution">
    <text evidence="10">The sequence shown here is derived from an EMBL/GenBank/DDBJ whole genome shotgun (WGS) entry which is preliminary data.</text>
</comment>
<dbReference type="PANTHER" id="PTHR24221:SF654">
    <property type="entry name" value="ATP-BINDING CASSETTE SUB-FAMILY B MEMBER 6"/>
    <property type="match status" value="1"/>
</dbReference>
<evidence type="ECO:0000256" key="6">
    <source>
        <dbReference type="ARBA" id="ARBA00023136"/>
    </source>
</evidence>
<protein>
    <submittedName>
        <fullName evidence="10">ATP-binding cassette subfamily C protein CydC</fullName>
    </submittedName>
</protein>
<keyword evidence="2 7" id="KW-0812">Transmembrane</keyword>
<dbReference type="NCBIfam" id="TIGR02868">
    <property type="entry name" value="CydC"/>
    <property type="match status" value="1"/>
</dbReference>
<feature type="transmembrane region" description="Helical" evidence="7">
    <location>
        <begin position="111"/>
        <end position="128"/>
    </location>
</feature>
<dbReference type="InterPro" id="IPR027417">
    <property type="entry name" value="P-loop_NTPase"/>
</dbReference>
<evidence type="ECO:0000256" key="5">
    <source>
        <dbReference type="ARBA" id="ARBA00022989"/>
    </source>
</evidence>
<dbReference type="InterPro" id="IPR014223">
    <property type="entry name" value="ABC_CydC/D"/>
</dbReference>
<evidence type="ECO:0000259" key="8">
    <source>
        <dbReference type="PROSITE" id="PS50893"/>
    </source>
</evidence>
<feature type="transmembrane region" description="Helical" evidence="7">
    <location>
        <begin position="261"/>
        <end position="283"/>
    </location>
</feature>
<keyword evidence="4 10" id="KW-0067">ATP-binding</keyword>
<dbReference type="SUPFAM" id="SSF90123">
    <property type="entry name" value="ABC transporter transmembrane region"/>
    <property type="match status" value="1"/>
</dbReference>
<gene>
    <name evidence="10" type="ORF">FHR90_002027</name>
</gene>
<dbReference type="SUPFAM" id="SSF52540">
    <property type="entry name" value="P-loop containing nucleoside triphosphate hydrolases"/>
    <property type="match status" value="1"/>
</dbReference>
<comment type="subcellular location">
    <subcellularLocation>
        <location evidence="1">Cell membrane</location>
        <topology evidence="1">Multi-pass membrane protein</topology>
    </subcellularLocation>
</comment>
<feature type="domain" description="ABC transmembrane type-1" evidence="9">
    <location>
        <begin position="27"/>
        <end position="322"/>
    </location>
</feature>
<dbReference type="InterPro" id="IPR017871">
    <property type="entry name" value="ABC_transporter-like_CS"/>
</dbReference>
<dbReference type="AlphaFoldDB" id="A0A839V3Y7"/>
<sequence>MVQQTKTGWAPLHRIVLLWRPQWPLMAAGLVVALAAGLAGLAVMSGAGTHLAGLVVASEGHAPSHDIAALAVLLATPALMRLTGLARIVLRYAERLVTHSATFRALAGLRVWLFAGIARSAAGGLGFLRSGDLLSRLVGDVDVLDGLYLRLVVPAGVALLSFVVLVATLVAIPGVPAALVAAIALLFVAAAVVGPVLAARAGLHAGPVLNETVAALRVAVLDVIVGLREIRVFGAEGRMRAMAQSRESALFAAQAGLSARLAAAGLAAFLCGQAILLCLLAAAVGWAPFAVPPLAAIAMVFVAIAAFEPVSGLPRAGVMAGQMASAAGRVIEAASLPEAAPDPAVPVSLPPGHALSFDQVGFTWAADRPAVFDGLSLDIPAGRRVAILGPSGSGKSSLAALALRLAEPQSGQVRLGGVPVSALAAADLRSRFAWLGQTTHLFSDTIAANLRLQRAEADEAELWTALEQAGIAEVVRGLPDGLDTWLGEAGAGLSGGQQRRIALARVLLSRAPVLILDEPCAGLDIDTERAFLETLNTVADDRTVVLITHRLLGVERLDRIWRLVGGRATAAAG</sequence>
<evidence type="ECO:0000313" key="11">
    <source>
        <dbReference type="Proteomes" id="UP000557688"/>
    </source>
</evidence>
<reference evidence="10 11" key="1">
    <citation type="submission" date="2020-08" db="EMBL/GenBank/DDBJ databases">
        <title>Genomic Encyclopedia of Type Strains, Phase III (KMG-III): the genomes of soil and plant-associated and newly described type strains.</title>
        <authorList>
            <person name="Whitman W."/>
        </authorList>
    </citation>
    <scope>NUCLEOTIDE SEQUENCE [LARGE SCALE GENOMIC DNA]</scope>
    <source>
        <strain evidence="10 11">CECT 8088</strain>
    </source>
</reference>
<dbReference type="Pfam" id="PF00005">
    <property type="entry name" value="ABC_tran"/>
    <property type="match status" value="1"/>
</dbReference>
<dbReference type="RefSeq" id="WP_246330172.1">
    <property type="nucleotide sequence ID" value="NZ_JACHXV010000006.1"/>
</dbReference>
<dbReference type="GO" id="GO:0045454">
    <property type="term" value="P:cell redox homeostasis"/>
    <property type="evidence" value="ECO:0007669"/>
    <property type="project" value="InterPro"/>
</dbReference>
<dbReference type="PROSITE" id="PS00211">
    <property type="entry name" value="ABC_TRANSPORTER_1"/>
    <property type="match status" value="1"/>
</dbReference>
<dbReference type="PROSITE" id="PS50893">
    <property type="entry name" value="ABC_TRANSPORTER_2"/>
    <property type="match status" value="1"/>
</dbReference>
<feature type="transmembrane region" description="Helical" evidence="7">
    <location>
        <begin position="289"/>
        <end position="307"/>
    </location>
</feature>
<organism evidence="10 11">
    <name type="scientific">Endobacter medicaginis</name>
    <dbReference type="NCBI Taxonomy" id="1181271"/>
    <lineage>
        <taxon>Bacteria</taxon>
        <taxon>Pseudomonadati</taxon>
        <taxon>Pseudomonadota</taxon>
        <taxon>Alphaproteobacteria</taxon>
        <taxon>Acetobacterales</taxon>
        <taxon>Acetobacteraceae</taxon>
        <taxon>Endobacter</taxon>
    </lineage>
</organism>
<keyword evidence="5 7" id="KW-1133">Transmembrane helix</keyword>
<feature type="transmembrane region" description="Helical" evidence="7">
    <location>
        <begin position="23"/>
        <end position="47"/>
    </location>
</feature>
<evidence type="ECO:0000256" key="3">
    <source>
        <dbReference type="ARBA" id="ARBA00022741"/>
    </source>
</evidence>
<evidence type="ECO:0000256" key="4">
    <source>
        <dbReference type="ARBA" id="ARBA00022840"/>
    </source>
</evidence>
<dbReference type="Proteomes" id="UP000557688">
    <property type="component" value="Unassembled WGS sequence"/>
</dbReference>
<dbReference type="InterPro" id="IPR036640">
    <property type="entry name" value="ABC1_TM_sf"/>
</dbReference>
<name>A0A839V3Y7_9PROT</name>
<dbReference type="PROSITE" id="PS50929">
    <property type="entry name" value="ABC_TM1F"/>
    <property type="match status" value="1"/>
</dbReference>
<feature type="domain" description="ABC transporter" evidence="8">
    <location>
        <begin position="355"/>
        <end position="572"/>
    </location>
</feature>
<dbReference type="Gene3D" id="3.40.50.300">
    <property type="entry name" value="P-loop containing nucleotide triphosphate hydrolases"/>
    <property type="match status" value="1"/>
</dbReference>
<feature type="transmembrane region" description="Helical" evidence="7">
    <location>
        <begin position="148"/>
        <end position="172"/>
    </location>
</feature>
<feature type="transmembrane region" description="Helical" evidence="7">
    <location>
        <begin position="67"/>
        <end position="90"/>
    </location>
</feature>
<dbReference type="InterPro" id="IPR003593">
    <property type="entry name" value="AAA+_ATPase"/>
</dbReference>
<dbReference type="GO" id="GO:0140359">
    <property type="term" value="F:ABC-type transporter activity"/>
    <property type="evidence" value="ECO:0007669"/>
    <property type="project" value="InterPro"/>
</dbReference>